<evidence type="ECO:0008006" key="3">
    <source>
        <dbReference type="Google" id="ProtNLM"/>
    </source>
</evidence>
<dbReference type="PROSITE" id="PS51257">
    <property type="entry name" value="PROKAR_LIPOPROTEIN"/>
    <property type="match status" value="1"/>
</dbReference>
<protein>
    <recommendedName>
        <fullName evidence="3">Leucine-binding protein domain-containing protein</fullName>
    </recommendedName>
</protein>
<organism evidence="2">
    <name type="scientific">bioreactor metagenome</name>
    <dbReference type="NCBI Taxonomy" id="1076179"/>
    <lineage>
        <taxon>unclassified sequences</taxon>
        <taxon>metagenomes</taxon>
        <taxon>ecological metagenomes</taxon>
    </lineage>
</organism>
<sequence>MGRRNIFIHTLTLALGIGLAVALLSCGPRKEPAGTVAFIDEAFARLFPGTAAFLTRQPGLLARQKTPQNRDSASFDEKGAGYVGVASLPAYSEKALLDWRAGGSAPRVLIASPLAAARLIQALPALAFSDSSDPEKAGALQGRASIETDPQPPLPRLVVPFGRFLAGQGVDCWSVEYDYCAAYAELGRKAAELVIKKKTSASDGQEPFCLVIFQENMLRGKEALEAFARSFGDIVGEASLKVEVLPGTESSTDTRGAFDQIFTSSLDPPNPGRPAIIVLGIDDAFAAGEAARGSGGSPGRDKLSEPLFMADCGSWGEDRADRRLFAWRIEADEKEMGKRAFALARKIERESADTGAEEANPAKANGGTTVTAGKEGTTADAQRSGAGENRISLVPLRLLFRDGIF</sequence>
<gene>
    <name evidence="2" type="ORF">SDC9_04566</name>
</gene>
<reference evidence="2" key="1">
    <citation type="submission" date="2019-08" db="EMBL/GenBank/DDBJ databases">
        <authorList>
            <person name="Kucharzyk K."/>
            <person name="Murdoch R.W."/>
            <person name="Higgins S."/>
            <person name="Loffler F."/>
        </authorList>
    </citation>
    <scope>NUCLEOTIDE SEQUENCE</scope>
</reference>
<accession>A0A644SWC7</accession>
<dbReference type="AlphaFoldDB" id="A0A644SWC7"/>
<name>A0A644SWC7_9ZZZZ</name>
<dbReference type="EMBL" id="VSSQ01000008">
    <property type="protein sequence ID" value="MPL59018.1"/>
    <property type="molecule type" value="Genomic_DNA"/>
</dbReference>
<proteinExistence type="predicted"/>
<evidence type="ECO:0000256" key="1">
    <source>
        <dbReference type="SAM" id="MobiDB-lite"/>
    </source>
</evidence>
<evidence type="ECO:0000313" key="2">
    <source>
        <dbReference type="EMBL" id="MPL59018.1"/>
    </source>
</evidence>
<feature type="region of interest" description="Disordered" evidence="1">
    <location>
        <begin position="350"/>
        <end position="386"/>
    </location>
</feature>
<comment type="caution">
    <text evidence="2">The sequence shown here is derived from an EMBL/GenBank/DDBJ whole genome shotgun (WGS) entry which is preliminary data.</text>
</comment>